<evidence type="ECO:0000256" key="2">
    <source>
        <dbReference type="ARBA" id="ARBA00022833"/>
    </source>
</evidence>
<dbReference type="NCBIfam" id="TIGR01859">
    <property type="entry name" value="fruc_bis_ald"/>
    <property type="match status" value="1"/>
</dbReference>
<dbReference type="STRING" id="112248.SAMN05444392_11338"/>
<feature type="binding site" evidence="6">
    <location>
        <position position="178"/>
    </location>
    <ligand>
        <name>Zn(2+)</name>
        <dbReference type="ChEBI" id="CHEBI:29105"/>
        <label>1</label>
        <note>catalytic</note>
    </ligand>
</feature>
<dbReference type="Pfam" id="PF01116">
    <property type="entry name" value="F_bP_aldolase"/>
    <property type="match status" value="1"/>
</dbReference>
<feature type="binding site" evidence="5">
    <location>
        <begin position="228"/>
        <end position="231"/>
    </location>
    <ligand>
        <name>dihydroxyacetone phosphate</name>
        <dbReference type="ChEBI" id="CHEBI:57642"/>
    </ligand>
</feature>
<evidence type="ECO:0000256" key="1">
    <source>
        <dbReference type="ARBA" id="ARBA00022723"/>
    </source>
</evidence>
<dbReference type="PANTHER" id="PTHR30304">
    <property type="entry name" value="D-TAGATOSE-1,6-BISPHOSPHATE ALDOLASE"/>
    <property type="match status" value="1"/>
</dbReference>
<dbReference type="PIRSF" id="PIRSF001359">
    <property type="entry name" value="F_bP_aldolase_II"/>
    <property type="match status" value="1"/>
</dbReference>
<evidence type="ECO:0000313" key="7">
    <source>
        <dbReference type="EMBL" id="SHF28125.1"/>
    </source>
</evidence>
<dbReference type="GO" id="GO:0006096">
    <property type="term" value="P:glycolytic process"/>
    <property type="evidence" value="ECO:0007669"/>
    <property type="project" value="InterPro"/>
</dbReference>
<feature type="binding site" evidence="6">
    <location>
        <position position="134"/>
    </location>
    <ligand>
        <name>Zn(2+)</name>
        <dbReference type="ChEBI" id="CHEBI:29105"/>
        <label>2</label>
    </ligand>
</feature>
<dbReference type="NCBIfam" id="TIGR00167">
    <property type="entry name" value="cbbA"/>
    <property type="match status" value="1"/>
</dbReference>
<dbReference type="RefSeq" id="WP_073156935.1">
    <property type="nucleotide sequence ID" value="NZ_FQVL01000013.1"/>
</dbReference>
<dbReference type="GO" id="GO:0004332">
    <property type="term" value="F:fructose-bisphosphate aldolase activity"/>
    <property type="evidence" value="ECO:0007669"/>
    <property type="project" value="InterPro"/>
</dbReference>
<reference evidence="7 8" key="1">
    <citation type="submission" date="2016-11" db="EMBL/GenBank/DDBJ databases">
        <authorList>
            <person name="Jaros S."/>
            <person name="Januszkiewicz K."/>
            <person name="Wedrychowicz H."/>
        </authorList>
    </citation>
    <scope>NUCLEOTIDE SEQUENCE [LARGE SCALE GENOMIC DNA]</scope>
    <source>
        <strain evidence="7 8">DSM 44666</strain>
    </source>
</reference>
<evidence type="ECO:0000256" key="4">
    <source>
        <dbReference type="PIRSR" id="PIRSR001359-1"/>
    </source>
</evidence>
<feature type="binding site" evidence="6">
    <location>
        <position position="83"/>
    </location>
    <ligand>
        <name>Zn(2+)</name>
        <dbReference type="ChEBI" id="CHEBI:29105"/>
        <label>1</label>
        <note>catalytic</note>
    </ligand>
</feature>
<proteinExistence type="predicted"/>
<dbReference type="GO" id="GO:0030388">
    <property type="term" value="P:fructose 1,6-bisphosphate metabolic process"/>
    <property type="evidence" value="ECO:0007669"/>
    <property type="project" value="InterPro"/>
</dbReference>
<dbReference type="GO" id="GO:0008270">
    <property type="term" value="F:zinc ion binding"/>
    <property type="evidence" value="ECO:0007669"/>
    <property type="project" value="InterPro"/>
</dbReference>
<dbReference type="SUPFAM" id="SSF51569">
    <property type="entry name" value="Aldolase"/>
    <property type="match status" value="1"/>
</dbReference>
<dbReference type="Proteomes" id="UP000184476">
    <property type="component" value="Unassembled WGS sequence"/>
</dbReference>
<dbReference type="CDD" id="cd00947">
    <property type="entry name" value="TBP_aldolase_IIB"/>
    <property type="match status" value="1"/>
</dbReference>
<dbReference type="OrthoDB" id="9803995at2"/>
<keyword evidence="2 6" id="KW-0862">Zinc</keyword>
<dbReference type="AlphaFoldDB" id="A0A1M5AD91"/>
<dbReference type="InterPro" id="IPR050246">
    <property type="entry name" value="Class_II_FBP_aldolase"/>
</dbReference>
<protein>
    <submittedName>
        <fullName evidence="7">Fructose-bisphosphate aldolase, class II</fullName>
    </submittedName>
</protein>
<dbReference type="PANTHER" id="PTHR30304:SF0">
    <property type="entry name" value="D-TAGATOSE-1,6-BISPHOSPHATE ALDOLASE SUBUNIT GATY-RELATED"/>
    <property type="match status" value="1"/>
</dbReference>
<keyword evidence="3" id="KW-0456">Lyase</keyword>
<dbReference type="InterPro" id="IPR000771">
    <property type="entry name" value="FBA_II"/>
</dbReference>
<dbReference type="PROSITE" id="PS00806">
    <property type="entry name" value="ALDOLASE_CLASS_II_2"/>
    <property type="match status" value="1"/>
</dbReference>
<feature type="binding site" evidence="5">
    <location>
        <position position="179"/>
    </location>
    <ligand>
        <name>dihydroxyacetone phosphate</name>
        <dbReference type="ChEBI" id="CHEBI:57642"/>
    </ligand>
</feature>
<name>A0A1M5AD91_9BACL</name>
<sequence>MPLVNGIDLLQHAHKNRYAIGAFNYANMENLQAIIAAAEELNSPVIIQITEKSIQYAGLDYLHALGKNGAENAKVPVVLHLDHGKKWDAILQCIRLGWTSVMIDASQQLFEENVALTRKVVEVAHAVRISVEAELGFIGGKEEDVGLEDGIYTDINQADEFVKLTNCDSLAIAVGTQHGIYQGEINIDFERIKEMKERLNMPLVLHGSSGVPDEMIRQAVQAGINKVNFDTEIKLANLEALQHFLKENPTVYDIRKIYDPARKAMKEKVKEKMRLLGSENQSWN</sequence>
<dbReference type="EMBL" id="FQVL01000013">
    <property type="protein sequence ID" value="SHF28125.1"/>
    <property type="molecule type" value="Genomic_DNA"/>
</dbReference>
<accession>A0A1M5AD91</accession>
<dbReference type="InterPro" id="IPR011289">
    <property type="entry name" value="Fruc_bis_ald_class-2"/>
</dbReference>
<keyword evidence="1 6" id="KW-0479">Metal-binding</keyword>
<feature type="binding site" evidence="6">
    <location>
        <position position="206"/>
    </location>
    <ligand>
        <name>Zn(2+)</name>
        <dbReference type="ChEBI" id="CHEBI:29105"/>
        <label>1</label>
        <note>catalytic</note>
    </ligand>
</feature>
<organism evidence="7 8">
    <name type="scientific">Seinonella peptonophila</name>
    <dbReference type="NCBI Taxonomy" id="112248"/>
    <lineage>
        <taxon>Bacteria</taxon>
        <taxon>Bacillati</taxon>
        <taxon>Bacillota</taxon>
        <taxon>Bacilli</taxon>
        <taxon>Bacillales</taxon>
        <taxon>Thermoactinomycetaceae</taxon>
        <taxon>Seinonella</taxon>
    </lineage>
</organism>
<feature type="binding site" evidence="5">
    <location>
        <begin position="207"/>
        <end position="209"/>
    </location>
    <ligand>
        <name>dihydroxyacetone phosphate</name>
        <dbReference type="ChEBI" id="CHEBI:57642"/>
    </ligand>
</feature>
<evidence type="ECO:0000256" key="5">
    <source>
        <dbReference type="PIRSR" id="PIRSR001359-2"/>
    </source>
</evidence>
<feature type="binding site" evidence="6">
    <location>
        <position position="104"/>
    </location>
    <ligand>
        <name>Zn(2+)</name>
        <dbReference type="ChEBI" id="CHEBI:29105"/>
        <label>2</label>
    </ligand>
</feature>
<dbReference type="Gene3D" id="3.20.20.70">
    <property type="entry name" value="Aldolase class I"/>
    <property type="match status" value="1"/>
</dbReference>
<dbReference type="InterPro" id="IPR013785">
    <property type="entry name" value="Aldolase_TIM"/>
</dbReference>
<evidence type="ECO:0000256" key="3">
    <source>
        <dbReference type="ARBA" id="ARBA00023239"/>
    </source>
</evidence>
<feature type="active site" description="Proton donor" evidence="4">
    <location>
        <position position="82"/>
    </location>
</feature>
<keyword evidence="8" id="KW-1185">Reference proteome</keyword>
<evidence type="ECO:0000313" key="8">
    <source>
        <dbReference type="Proteomes" id="UP000184476"/>
    </source>
</evidence>
<comment type="cofactor">
    <cofactor evidence="6">
        <name>Zn(2+)</name>
        <dbReference type="ChEBI" id="CHEBI:29105"/>
    </cofactor>
    <text evidence="6">Binds 2 Zn(2+) ions per subunit. One is catalytic and the other provides a structural contribution.</text>
</comment>
<evidence type="ECO:0000256" key="6">
    <source>
        <dbReference type="PIRSR" id="PIRSR001359-3"/>
    </source>
</evidence>
<gene>
    <name evidence="7" type="ORF">SAMN05444392_11338</name>
</gene>